<dbReference type="InterPro" id="IPR015943">
    <property type="entry name" value="WD40/YVTN_repeat-like_dom_sf"/>
</dbReference>
<organism evidence="1 2">
    <name type="scientific">Raoultella terrigena</name>
    <name type="common">Klebsiella terrigena</name>
    <dbReference type="NCBI Taxonomy" id="577"/>
    <lineage>
        <taxon>Bacteria</taxon>
        <taxon>Pseudomonadati</taxon>
        <taxon>Pseudomonadota</taxon>
        <taxon>Gammaproteobacteria</taxon>
        <taxon>Enterobacterales</taxon>
        <taxon>Enterobacteriaceae</taxon>
        <taxon>Klebsiella/Raoultella group</taxon>
        <taxon>Raoultella</taxon>
    </lineage>
</organism>
<dbReference type="Proteomes" id="UP000274346">
    <property type="component" value="Chromosome"/>
</dbReference>
<dbReference type="AlphaFoldDB" id="A0A3P8KX39"/>
<gene>
    <name evidence="1" type="primary">yncE_1</name>
    <name evidence="1" type="ORF">NCTC13098_03295</name>
</gene>
<name>A0A3P8KX39_RAOTE</name>
<dbReference type="InterPro" id="IPR011048">
    <property type="entry name" value="Haem_d1_sf"/>
</dbReference>
<dbReference type="SUPFAM" id="SSF51004">
    <property type="entry name" value="C-terminal (heme d1) domain of cytochrome cd1-nitrite reductase"/>
    <property type="match status" value="1"/>
</dbReference>
<dbReference type="KEGG" id="rtg:NCTC13098_03295"/>
<dbReference type="PANTHER" id="PTHR47197">
    <property type="entry name" value="PROTEIN NIRF"/>
    <property type="match status" value="1"/>
</dbReference>
<dbReference type="PANTHER" id="PTHR47197:SF3">
    <property type="entry name" value="DIHYDRO-HEME D1 DEHYDROGENASE"/>
    <property type="match status" value="1"/>
</dbReference>
<proteinExistence type="predicted"/>
<dbReference type="EMBL" id="LR131271">
    <property type="protein sequence ID" value="VDR26932.1"/>
    <property type="molecule type" value="Genomic_DNA"/>
</dbReference>
<dbReference type="InterPro" id="IPR051200">
    <property type="entry name" value="Host-pathogen_enzymatic-act"/>
</dbReference>
<evidence type="ECO:0000313" key="2">
    <source>
        <dbReference type="Proteomes" id="UP000274346"/>
    </source>
</evidence>
<protein>
    <submittedName>
        <fullName evidence="1">40-residue YVTN family beta-propeller repeat</fullName>
    </submittedName>
</protein>
<accession>A0A3P8KX39</accession>
<dbReference type="NCBIfam" id="TIGR02276">
    <property type="entry name" value="beta_rpt_yvtn"/>
    <property type="match status" value="1"/>
</dbReference>
<dbReference type="InterPro" id="IPR011964">
    <property type="entry name" value="YVTN_b-propeller_repeat"/>
</dbReference>
<sequence>MKKTQKIYVGGRDYVNEIDAKKQQVLRTIALKNTQPRLPSAQNLAVDADSGRVFVVAFDHDDRSGPRDGLYIFDLRDGRQLGYVRTGAGANAVRYNPKYNELYVTNFTSGTLSVVDATTYAVTREFRTPVYPNQMVLSADGDTLYVGIKEGFNRDWDPDVFVEGAKERILRIDLRKS</sequence>
<reference evidence="1 2" key="1">
    <citation type="submission" date="2018-12" db="EMBL/GenBank/DDBJ databases">
        <authorList>
            <consortium name="Pathogen Informatics"/>
        </authorList>
    </citation>
    <scope>NUCLEOTIDE SEQUENCE [LARGE SCALE GENOMIC DNA]</scope>
    <source>
        <strain evidence="1 2">NCTC13098</strain>
    </source>
</reference>
<dbReference type="Gene3D" id="2.130.10.10">
    <property type="entry name" value="YVTN repeat-like/Quinoprotein amine dehydrogenase"/>
    <property type="match status" value="1"/>
</dbReference>
<evidence type="ECO:0000313" key="1">
    <source>
        <dbReference type="EMBL" id="VDR26932.1"/>
    </source>
</evidence>